<comment type="similarity">
    <text evidence="1 2">Belongs to the TIFY/JAZ family.</text>
</comment>
<feature type="region of interest" description="Disordered" evidence="3">
    <location>
        <begin position="1"/>
        <end position="31"/>
    </location>
</feature>
<dbReference type="InterPro" id="IPR010399">
    <property type="entry name" value="Tify_dom"/>
</dbReference>
<feature type="compositionally biased region" description="Basic and acidic residues" evidence="3">
    <location>
        <begin position="17"/>
        <end position="26"/>
    </location>
</feature>
<comment type="function">
    <text evidence="2">Repressor of jasmonate responses.</text>
</comment>
<protein>
    <recommendedName>
        <fullName evidence="2">Protein TIFY</fullName>
    </recommendedName>
    <alternativeName>
        <fullName evidence="2">Jasmonate ZIM domain-containing protein</fullName>
    </alternativeName>
</protein>
<feature type="compositionally biased region" description="Polar residues" evidence="3">
    <location>
        <begin position="295"/>
        <end position="304"/>
    </location>
</feature>
<evidence type="ECO:0000259" key="4">
    <source>
        <dbReference type="PROSITE" id="PS51320"/>
    </source>
</evidence>
<dbReference type="GO" id="GO:0031347">
    <property type="term" value="P:regulation of defense response"/>
    <property type="evidence" value="ECO:0007669"/>
    <property type="project" value="UniProtKB-UniRule"/>
</dbReference>
<feature type="domain" description="Tify" evidence="4">
    <location>
        <begin position="151"/>
        <end position="186"/>
    </location>
</feature>
<reference evidence="5" key="2">
    <citation type="journal article" date="2024" name="Plant">
        <title>Genomic evolution and insights into agronomic trait innovations of Sesamum species.</title>
        <authorList>
            <person name="Miao H."/>
            <person name="Wang L."/>
            <person name="Qu L."/>
            <person name="Liu H."/>
            <person name="Sun Y."/>
            <person name="Le M."/>
            <person name="Wang Q."/>
            <person name="Wei S."/>
            <person name="Zheng Y."/>
            <person name="Lin W."/>
            <person name="Duan Y."/>
            <person name="Cao H."/>
            <person name="Xiong S."/>
            <person name="Wang X."/>
            <person name="Wei L."/>
            <person name="Li C."/>
            <person name="Ma Q."/>
            <person name="Ju M."/>
            <person name="Zhao R."/>
            <person name="Li G."/>
            <person name="Mu C."/>
            <person name="Tian Q."/>
            <person name="Mei H."/>
            <person name="Zhang T."/>
            <person name="Gao T."/>
            <person name="Zhang H."/>
        </authorList>
    </citation>
    <scope>NUCLEOTIDE SEQUENCE</scope>
    <source>
        <strain evidence="5">G02</strain>
    </source>
</reference>
<dbReference type="PANTHER" id="PTHR33077:SF60">
    <property type="entry name" value="TIFY DOMAIN-CONTAINING PROTEIN"/>
    <property type="match status" value="1"/>
</dbReference>
<dbReference type="PANTHER" id="PTHR33077">
    <property type="entry name" value="PROTEIN TIFY 4A-RELATED-RELATED"/>
    <property type="match status" value="1"/>
</dbReference>
<comment type="subcellular location">
    <subcellularLocation>
        <location evidence="2">Nucleus</location>
    </subcellularLocation>
</comment>
<dbReference type="Pfam" id="PF06200">
    <property type="entry name" value="tify"/>
    <property type="match status" value="1"/>
</dbReference>
<keyword evidence="2" id="KW-1184">Jasmonic acid signaling pathway</keyword>
<feature type="region of interest" description="Disordered" evidence="3">
    <location>
        <begin position="84"/>
        <end position="126"/>
    </location>
</feature>
<feature type="compositionally biased region" description="Polar residues" evidence="3">
    <location>
        <begin position="107"/>
        <end position="120"/>
    </location>
</feature>
<accession>A0AAW2URK0</accession>
<organism evidence="5">
    <name type="scientific">Sesamum radiatum</name>
    <name type="common">Black benniseed</name>
    <dbReference type="NCBI Taxonomy" id="300843"/>
    <lineage>
        <taxon>Eukaryota</taxon>
        <taxon>Viridiplantae</taxon>
        <taxon>Streptophyta</taxon>
        <taxon>Embryophyta</taxon>
        <taxon>Tracheophyta</taxon>
        <taxon>Spermatophyta</taxon>
        <taxon>Magnoliopsida</taxon>
        <taxon>eudicotyledons</taxon>
        <taxon>Gunneridae</taxon>
        <taxon>Pentapetalae</taxon>
        <taxon>asterids</taxon>
        <taxon>lamiids</taxon>
        <taxon>Lamiales</taxon>
        <taxon>Pedaliaceae</taxon>
        <taxon>Sesamum</taxon>
    </lineage>
</organism>
<dbReference type="InterPro" id="IPR040390">
    <property type="entry name" value="TIFY/JAZ"/>
</dbReference>
<keyword evidence="2" id="KW-0539">Nucleus</keyword>
<dbReference type="InterPro" id="IPR018467">
    <property type="entry name" value="CCT_CS"/>
</dbReference>
<name>A0AAW2URK0_SESRA</name>
<dbReference type="GO" id="GO:2000022">
    <property type="term" value="P:regulation of jasmonic acid mediated signaling pathway"/>
    <property type="evidence" value="ECO:0007669"/>
    <property type="project" value="UniProtKB-UniRule"/>
</dbReference>
<comment type="domain">
    <text evidence="2">The jas domain is required for interaction with COI1.</text>
</comment>
<dbReference type="GO" id="GO:0005634">
    <property type="term" value="C:nucleus"/>
    <property type="evidence" value="ECO:0007669"/>
    <property type="project" value="UniProtKB-SubCell"/>
</dbReference>
<gene>
    <name evidence="5" type="ORF">Sradi_1399100</name>
</gene>
<proteinExistence type="inferred from homology"/>
<evidence type="ECO:0000313" key="5">
    <source>
        <dbReference type="EMBL" id="KAL0419856.1"/>
    </source>
</evidence>
<evidence type="ECO:0000256" key="1">
    <source>
        <dbReference type="ARBA" id="ARBA00008614"/>
    </source>
</evidence>
<comment type="caution">
    <text evidence="5">The sequence shown here is derived from an EMBL/GenBank/DDBJ whole genome shotgun (WGS) entry which is preliminary data.</text>
</comment>
<dbReference type="AlphaFoldDB" id="A0AAW2URK0"/>
<sequence length="334" mass="37138">MPESYSMPPEETAVKSPLDKPLHQLTEDDIAQLTREDCRRYLKEKGMRRPSWNKSQAIQQVIMLKTLLETPPDSDAGLRKRLHISRPHNSRSSNNALENVPRGTSGDAENSVSAEETTPYDTKDLDKPDSSVVFRAVLLPPKMSLLGLGLTNTPVGQMTIFYCGKINVYDDVPTDKAQAIMHIAASPLQYPEELLVDGSKTLQPFPCLSKAVSAKAPPAILPIHQTVKTNDNSLLLGEENNILREETHLEGPSTRKASVQRYLEKRKDRFKSKRKAGMTPCASLDMYFNHQMGNQMPRNDTCSPPQIRPPSTPARCSSMDNDSVKNVCLSTGLQ</sequence>
<dbReference type="GO" id="GO:0009611">
    <property type="term" value="P:response to wounding"/>
    <property type="evidence" value="ECO:0007669"/>
    <property type="project" value="UniProtKB-UniRule"/>
</dbReference>
<dbReference type="PROSITE" id="PS51320">
    <property type="entry name" value="TIFY"/>
    <property type="match status" value="1"/>
</dbReference>
<dbReference type="SMART" id="SM00979">
    <property type="entry name" value="TIFY"/>
    <property type="match status" value="1"/>
</dbReference>
<dbReference type="Pfam" id="PF09425">
    <property type="entry name" value="Jas_motif"/>
    <property type="match status" value="1"/>
</dbReference>
<evidence type="ECO:0000256" key="3">
    <source>
        <dbReference type="SAM" id="MobiDB-lite"/>
    </source>
</evidence>
<reference evidence="5" key="1">
    <citation type="submission" date="2020-06" db="EMBL/GenBank/DDBJ databases">
        <authorList>
            <person name="Li T."/>
            <person name="Hu X."/>
            <person name="Zhang T."/>
            <person name="Song X."/>
            <person name="Zhang H."/>
            <person name="Dai N."/>
            <person name="Sheng W."/>
            <person name="Hou X."/>
            <person name="Wei L."/>
        </authorList>
    </citation>
    <scope>NUCLEOTIDE SEQUENCE</scope>
    <source>
        <strain evidence="5">G02</strain>
        <tissue evidence="5">Leaf</tissue>
    </source>
</reference>
<dbReference type="EMBL" id="JACGWJ010000005">
    <property type="protein sequence ID" value="KAL0419856.1"/>
    <property type="molecule type" value="Genomic_DNA"/>
</dbReference>
<evidence type="ECO:0000256" key="2">
    <source>
        <dbReference type="RuleBase" id="RU369065"/>
    </source>
</evidence>
<feature type="region of interest" description="Disordered" evidence="3">
    <location>
        <begin position="295"/>
        <end position="321"/>
    </location>
</feature>